<organism evidence="3">
    <name type="scientific">Spodoptera frugiperda</name>
    <name type="common">Fall armyworm</name>
    <dbReference type="NCBI Taxonomy" id="7108"/>
    <lineage>
        <taxon>Eukaryota</taxon>
        <taxon>Metazoa</taxon>
        <taxon>Ecdysozoa</taxon>
        <taxon>Arthropoda</taxon>
        <taxon>Hexapoda</taxon>
        <taxon>Insecta</taxon>
        <taxon>Pterygota</taxon>
        <taxon>Neoptera</taxon>
        <taxon>Endopterygota</taxon>
        <taxon>Lepidoptera</taxon>
        <taxon>Glossata</taxon>
        <taxon>Ditrysia</taxon>
        <taxon>Noctuoidea</taxon>
        <taxon>Noctuidae</taxon>
        <taxon>Amphipyrinae</taxon>
        <taxon>Spodoptera</taxon>
    </lineage>
</organism>
<proteinExistence type="predicted"/>
<dbReference type="PANTHER" id="PTHR12243">
    <property type="entry name" value="MADF DOMAIN TRANSCRIPTION FACTOR"/>
    <property type="match status" value="1"/>
</dbReference>
<name>A0A2H1W8L6_SPOFR</name>
<sequence>MNTKEKLISEVRKYNFLYDLSDSKYCDSVKREEAWKEISKTLAVPVSTCKRTWLNLREAHRRAIKKKKSKSIQGIVPKKKWRYEDEMDFLKPHFKERRRVSSHPRDSDEESTGNEDSQMSVPDCQSDASITEDRPTSASCMFIQRPAHTFTSKFPKEKKPRLRHMDDGSSTSSLLMKYILKKKEKKTQEDDIDKFFSGIAATVKKFKKYNKALIKAQIFNIVSEMELREINEKENNTTE</sequence>
<accession>A0A2H1W8L6</accession>
<reference evidence="3" key="1">
    <citation type="submission" date="2016-07" db="EMBL/GenBank/DDBJ databases">
        <authorList>
            <person name="Bretaudeau A."/>
        </authorList>
    </citation>
    <scope>NUCLEOTIDE SEQUENCE</scope>
    <source>
        <strain evidence="3">Rice</strain>
        <tissue evidence="3">Whole body</tissue>
    </source>
</reference>
<evidence type="ECO:0000313" key="3">
    <source>
        <dbReference type="EMBL" id="SOQ49439.1"/>
    </source>
</evidence>
<dbReference type="EMBL" id="ODYU01007041">
    <property type="protein sequence ID" value="SOQ49439.1"/>
    <property type="molecule type" value="Genomic_DNA"/>
</dbReference>
<dbReference type="InterPro" id="IPR039353">
    <property type="entry name" value="TF_Adf1"/>
</dbReference>
<dbReference type="PANTHER" id="PTHR12243:SF67">
    <property type="entry name" value="COREPRESSOR OF PANGOLIN, ISOFORM A-RELATED"/>
    <property type="match status" value="1"/>
</dbReference>
<feature type="domain" description="MADF" evidence="2">
    <location>
        <begin position="6"/>
        <end position="95"/>
    </location>
</feature>
<dbReference type="AlphaFoldDB" id="A0A2H1W8L6"/>
<feature type="region of interest" description="Disordered" evidence="1">
    <location>
        <begin position="95"/>
        <end position="131"/>
    </location>
</feature>
<gene>
    <name evidence="3" type="ORF">SFRICE_002772</name>
</gene>
<evidence type="ECO:0000259" key="2">
    <source>
        <dbReference type="PROSITE" id="PS51029"/>
    </source>
</evidence>
<evidence type="ECO:0000256" key="1">
    <source>
        <dbReference type="SAM" id="MobiDB-lite"/>
    </source>
</evidence>
<protein>
    <submittedName>
        <fullName evidence="3">SFRICE_002772</fullName>
    </submittedName>
</protein>
<dbReference type="InterPro" id="IPR006578">
    <property type="entry name" value="MADF-dom"/>
</dbReference>
<dbReference type="Pfam" id="PF10545">
    <property type="entry name" value="MADF_DNA_bdg"/>
    <property type="match status" value="1"/>
</dbReference>
<dbReference type="PROSITE" id="PS51029">
    <property type="entry name" value="MADF"/>
    <property type="match status" value="1"/>
</dbReference>
<dbReference type="SMART" id="SM00595">
    <property type="entry name" value="MADF"/>
    <property type="match status" value="1"/>
</dbReference>